<evidence type="ECO:0000313" key="3">
    <source>
        <dbReference type="Proteomes" id="UP001156882"/>
    </source>
</evidence>
<evidence type="ECO:0000256" key="1">
    <source>
        <dbReference type="SAM" id="SignalP"/>
    </source>
</evidence>
<protein>
    <submittedName>
        <fullName evidence="2">Uncharacterized protein</fullName>
    </submittedName>
</protein>
<name>A0ABQ6CDJ4_9HYPH</name>
<dbReference type="Proteomes" id="UP001156882">
    <property type="component" value="Unassembled WGS sequence"/>
</dbReference>
<accession>A0ABQ6CDJ4</accession>
<dbReference type="PROSITE" id="PS51257">
    <property type="entry name" value="PROKAR_LIPOPROTEIN"/>
    <property type="match status" value="1"/>
</dbReference>
<comment type="caution">
    <text evidence="2">The sequence shown here is derived from an EMBL/GenBank/DDBJ whole genome shotgun (WGS) entry which is preliminary data.</text>
</comment>
<evidence type="ECO:0000313" key="2">
    <source>
        <dbReference type="EMBL" id="GLS18431.1"/>
    </source>
</evidence>
<feature type="chain" id="PRO_5047362263" evidence="1">
    <location>
        <begin position="20"/>
        <end position="106"/>
    </location>
</feature>
<organism evidence="2 3">
    <name type="scientific">Labrys miyagiensis</name>
    <dbReference type="NCBI Taxonomy" id="346912"/>
    <lineage>
        <taxon>Bacteria</taxon>
        <taxon>Pseudomonadati</taxon>
        <taxon>Pseudomonadota</taxon>
        <taxon>Alphaproteobacteria</taxon>
        <taxon>Hyphomicrobiales</taxon>
        <taxon>Xanthobacteraceae</taxon>
        <taxon>Labrys</taxon>
    </lineage>
</organism>
<dbReference type="EMBL" id="BSPC01000011">
    <property type="protein sequence ID" value="GLS18431.1"/>
    <property type="molecule type" value="Genomic_DNA"/>
</dbReference>
<proteinExistence type="predicted"/>
<sequence length="106" mass="11422">MYLKLSLLAMLGLACASCATSSGLTRIGSIENGGESIHINRRADGGLMVSTIAWNGRHKSKAALVGLFNRVARNTGCLSGATPRYNNTIEINSDRMYMLSTFYKCS</sequence>
<keyword evidence="3" id="KW-1185">Reference proteome</keyword>
<gene>
    <name evidence="2" type="ORF">GCM10007874_14480</name>
</gene>
<dbReference type="RefSeq" id="WP_284311254.1">
    <property type="nucleotide sequence ID" value="NZ_BSPC01000011.1"/>
</dbReference>
<feature type="signal peptide" evidence="1">
    <location>
        <begin position="1"/>
        <end position="19"/>
    </location>
</feature>
<reference evidence="3" key="1">
    <citation type="journal article" date="2019" name="Int. J. Syst. Evol. Microbiol.">
        <title>The Global Catalogue of Microorganisms (GCM) 10K type strain sequencing project: providing services to taxonomists for standard genome sequencing and annotation.</title>
        <authorList>
            <consortium name="The Broad Institute Genomics Platform"/>
            <consortium name="The Broad Institute Genome Sequencing Center for Infectious Disease"/>
            <person name="Wu L."/>
            <person name="Ma J."/>
        </authorList>
    </citation>
    <scope>NUCLEOTIDE SEQUENCE [LARGE SCALE GENOMIC DNA]</scope>
    <source>
        <strain evidence="3">NBRC 101365</strain>
    </source>
</reference>
<keyword evidence="1" id="KW-0732">Signal</keyword>